<name>A0A6M1LUE9_9PROT</name>
<dbReference type="Proteomes" id="UP000475385">
    <property type="component" value="Unassembled WGS sequence"/>
</dbReference>
<dbReference type="InterPro" id="IPR028098">
    <property type="entry name" value="Glyco_trans_4-like_N"/>
</dbReference>
<reference evidence="2 3" key="1">
    <citation type="submission" date="2020-02" db="EMBL/GenBank/DDBJ databases">
        <authorList>
            <person name="Kim H.M."/>
            <person name="Jeon C.O."/>
        </authorList>
    </citation>
    <scope>NUCLEOTIDE SEQUENCE [LARGE SCALE GENOMIC DNA]</scope>
    <source>
        <strain evidence="2 3">PeD5</strain>
    </source>
</reference>
<dbReference type="CDD" id="cd03814">
    <property type="entry name" value="GT4-like"/>
    <property type="match status" value="1"/>
</dbReference>
<proteinExistence type="predicted"/>
<dbReference type="GO" id="GO:0016757">
    <property type="term" value="F:glycosyltransferase activity"/>
    <property type="evidence" value="ECO:0007669"/>
    <property type="project" value="TreeGrafter"/>
</dbReference>
<evidence type="ECO:0000259" key="1">
    <source>
        <dbReference type="Pfam" id="PF13439"/>
    </source>
</evidence>
<evidence type="ECO:0000313" key="3">
    <source>
        <dbReference type="Proteomes" id="UP000475385"/>
    </source>
</evidence>
<dbReference type="PANTHER" id="PTHR45947">
    <property type="entry name" value="SULFOQUINOVOSYL TRANSFERASE SQD2"/>
    <property type="match status" value="1"/>
</dbReference>
<dbReference type="EMBL" id="JAAIKB010000025">
    <property type="protein sequence ID" value="NGM24115.1"/>
    <property type="molecule type" value="Genomic_DNA"/>
</dbReference>
<reference evidence="2 3" key="2">
    <citation type="submission" date="2020-03" db="EMBL/GenBank/DDBJ databases">
        <title>Roseomonas stagni sp. nov., isolated from pond water in Japan.</title>
        <authorList>
            <person name="Furuhata K."/>
            <person name="Miyamoto H."/>
            <person name="Goto K."/>
        </authorList>
    </citation>
    <scope>NUCLEOTIDE SEQUENCE [LARGE SCALE GENOMIC DNA]</scope>
    <source>
        <strain evidence="2 3">PeD5</strain>
    </source>
</reference>
<organism evidence="2 3">
    <name type="scientific">Falsiroseomonas algicola</name>
    <dbReference type="NCBI Taxonomy" id="2716930"/>
    <lineage>
        <taxon>Bacteria</taxon>
        <taxon>Pseudomonadati</taxon>
        <taxon>Pseudomonadota</taxon>
        <taxon>Alphaproteobacteria</taxon>
        <taxon>Acetobacterales</taxon>
        <taxon>Roseomonadaceae</taxon>
        <taxon>Falsiroseomonas</taxon>
    </lineage>
</organism>
<dbReference type="AlphaFoldDB" id="A0A6M1LUE9"/>
<dbReference type="SUPFAM" id="SSF53756">
    <property type="entry name" value="UDP-Glycosyltransferase/glycogen phosphorylase"/>
    <property type="match status" value="1"/>
</dbReference>
<protein>
    <submittedName>
        <fullName evidence="2">Glycosyltransferase family 1 protein</fullName>
    </submittedName>
</protein>
<dbReference type="Gene3D" id="3.40.50.2000">
    <property type="entry name" value="Glycogen Phosphorylase B"/>
    <property type="match status" value="2"/>
</dbReference>
<sequence>MAGTPALAAGPRRILIVSDAWAPQVNGVVRTLQAVVGELRAAGDVVEVIGPDRFSTMPMPGYAEIRLAIAPRRRLRRLVDAFAPEALHIATEGPLGWAMRALCRKRGWRFTSSFHTKFPDYVHARTRIPKAWSWALMRHFHRPSSATLCATASLAAELRGRGFAHVVPWSRGVDLRKFNPDAGAEPEPWEGLPRPIFLVAGRVAVEKNLEAFLALDLPGSKVVVGDGPQRAALMRRFPDAHFAGWRENGRLARSYAAADVFVFPSRTDTFGLVLLEALASGTPVAAYPVTGPLDVIGEAAVGALDEDLRSACLRALGADRAACRAHAAQFSWAACAQRFRDSLVPVAASQGGSIP</sequence>
<dbReference type="InterPro" id="IPR050194">
    <property type="entry name" value="Glycosyltransferase_grp1"/>
</dbReference>
<dbReference type="PANTHER" id="PTHR45947:SF3">
    <property type="entry name" value="SULFOQUINOVOSYL TRANSFERASE SQD2"/>
    <property type="match status" value="1"/>
</dbReference>
<comment type="caution">
    <text evidence="2">The sequence shown here is derived from an EMBL/GenBank/DDBJ whole genome shotgun (WGS) entry which is preliminary data.</text>
</comment>
<gene>
    <name evidence="2" type="ORF">G3576_29180</name>
</gene>
<evidence type="ECO:0000313" key="2">
    <source>
        <dbReference type="EMBL" id="NGM24115.1"/>
    </source>
</evidence>
<dbReference type="Pfam" id="PF13692">
    <property type="entry name" value="Glyco_trans_1_4"/>
    <property type="match status" value="1"/>
</dbReference>
<keyword evidence="3" id="KW-1185">Reference proteome</keyword>
<dbReference type="Pfam" id="PF13439">
    <property type="entry name" value="Glyco_transf_4"/>
    <property type="match status" value="1"/>
</dbReference>
<feature type="domain" description="Glycosyltransferase subfamily 4-like N-terminal" evidence="1">
    <location>
        <begin position="25"/>
        <end position="176"/>
    </location>
</feature>
<accession>A0A6M1LUE9</accession>